<reference evidence="1 2" key="2">
    <citation type="journal article" date="2022" name="Mol. Ecol. Resour.">
        <title>The genomes of chicory, endive, great burdock and yacon provide insights into Asteraceae paleo-polyploidization history and plant inulin production.</title>
        <authorList>
            <person name="Fan W."/>
            <person name="Wang S."/>
            <person name="Wang H."/>
            <person name="Wang A."/>
            <person name="Jiang F."/>
            <person name="Liu H."/>
            <person name="Zhao H."/>
            <person name="Xu D."/>
            <person name="Zhang Y."/>
        </authorList>
    </citation>
    <scope>NUCLEOTIDE SEQUENCE [LARGE SCALE GENOMIC DNA]</scope>
    <source>
        <strain evidence="2">cv. Punajuju</strain>
        <tissue evidence="1">Leaves</tissue>
    </source>
</reference>
<proteinExistence type="predicted"/>
<sequence>MRVSLAGNVCTKQPIAQIAGILIEESPESESLISLEIWSITAFAAGELVLKASRLRSGFDSDAVVISMTFIKPLVCNSPFSVSIILAKQKALTMAEIQPLLL</sequence>
<name>A0ACB9F3Y1_CICIN</name>
<protein>
    <submittedName>
        <fullName evidence="1">Uncharacterized protein</fullName>
    </submittedName>
</protein>
<organism evidence="1 2">
    <name type="scientific">Cichorium intybus</name>
    <name type="common">Chicory</name>
    <dbReference type="NCBI Taxonomy" id="13427"/>
    <lineage>
        <taxon>Eukaryota</taxon>
        <taxon>Viridiplantae</taxon>
        <taxon>Streptophyta</taxon>
        <taxon>Embryophyta</taxon>
        <taxon>Tracheophyta</taxon>
        <taxon>Spermatophyta</taxon>
        <taxon>Magnoliopsida</taxon>
        <taxon>eudicotyledons</taxon>
        <taxon>Gunneridae</taxon>
        <taxon>Pentapetalae</taxon>
        <taxon>asterids</taxon>
        <taxon>campanulids</taxon>
        <taxon>Asterales</taxon>
        <taxon>Asteraceae</taxon>
        <taxon>Cichorioideae</taxon>
        <taxon>Cichorieae</taxon>
        <taxon>Cichoriinae</taxon>
        <taxon>Cichorium</taxon>
    </lineage>
</organism>
<accession>A0ACB9F3Y1</accession>
<evidence type="ECO:0000313" key="2">
    <source>
        <dbReference type="Proteomes" id="UP001055811"/>
    </source>
</evidence>
<evidence type="ECO:0000313" key="1">
    <source>
        <dbReference type="EMBL" id="KAI3765655.1"/>
    </source>
</evidence>
<comment type="caution">
    <text evidence="1">The sequence shown here is derived from an EMBL/GenBank/DDBJ whole genome shotgun (WGS) entry which is preliminary data.</text>
</comment>
<dbReference type="Proteomes" id="UP001055811">
    <property type="component" value="Linkage Group LG03"/>
</dbReference>
<dbReference type="EMBL" id="CM042011">
    <property type="protein sequence ID" value="KAI3765655.1"/>
    <property type="molecule type" value="Genomic_DNA"/>
</dbReference>
<reference evidence="2" key="1">
    <citation type="journal article" date="2022" name="Mol. Ecol. Resour.">
        <title>The genomes of chicory, endive, great burdock and yacon provide insights into Asteraceae palaeo-polyploidization history and plant inulin production.</title>
        <authorList>
            <person name="Fan W."/>
            <person name="Wang S."/>
            <person name="Wang H."/>
            <person name="Wang A."/>
            <person name="Jiang F."/>
            <person name="Liu H."/>
            <person name="Zhao H."/>
            <person name="Xu D."/>
            <person name="Zhang Y."/>
        </authorList>
    </citation>
    <scope>NUCLEOTIDE SEQUENCE [LARGE SCALE GENOMIC DNA]</scope>
    <source>
        <strain evidence="2">cv. Punajuju</strain>
    </source>
</reference>
<keyword evidence="2" id="KW-1185">Reference proteome</keyword>
<gene>
    <name evidence="1" type="ORF">L2E82_15696</name>
</gene>